<keyword evidence="5 25" id="KW-1133">Transmembrane helix</keyword>
<evidence type="ECO:0000256" key="5">
    <source>
        <dbReference type="ARBA" id="ARBA00022989"/>
    </source>
</evidence>
<dbReference type="PANTHER" id="PTHR23512">
    <property type="entry name" value="MAJOR FACILITATOR SUPERFAMILY DOMAIN-CONTAINING PROTEIN 1"/>
    <property type="match status" value="1"/>
</dbReference>
<feature type="transmembrane region" description="Helical" evidence="25">
    <location>
        <begin position="340"/>
        <end position="359"/>
    </location>
</feature>
<keyword evidence="7" id="KW-0458">Lysosome</keyword>
<dbReference type="RefSeq" id="WP_014561008.1">
    <property type="nucleotide sequence ID" value="NC_017464.1"/>
</dbReference>
<keyword evidence="3" id="KW-0813">Transport</keyword>
<feature type="transmembrane region" description="Helical" evidence="25">
    <location>
        <begin position="114"/>
        <end position="135"/>
    </location>
</feature>
<feature type="transmembrane region" description="Helical" evidence="25">
    <location>
        <begin position="142"/>
        <end position="164"/>
    </location>
</feature>
<evidence type="ECO:0000256" key="13">
    <source>
        <dbReference type="ARBA" id="ARBA00044893"/>
    </source>
</evidence>
<dbReference type="PROSITE" id="PS50850">
    <property type="entry name" value="MFS"/>
    <property type="match status" value="1"/>
</dbReference>
<evidence type="ECO:0000256" key="3">
    <source>
        <dbReference type="ARBA" id="ARBA00022448"/>
    </source>
</evidence>
<dbReference type="HOGENOM" id="CLU_024694_2_0_10"/>
<comment type="similarity">
    <text evidence="2">Belongs to the major facilitator superfamily.</text>
</comment>
<dbReference type="STRING" id="945713.IALB_2154"/>
<evidence type="ECO:0000256" key="20">
    <source>
        <dbReference type="ARBA" id="ARBA00044924"/>
    </source>
</evidence>
<comment type="catalytic activity">
    <reaction evidence="19">
        <text>L-alanyl-L-lysine(out) = L-alanyl-L-lysine(in)</text>
        <dbReference type="Rhea" id="RHEA:79415"/>
        <dbReference type="ChEBI" id="CHEBI:192470"/>
    </reaction>
</comment>
<comment type="catalytic activity">
    <reaction evidence="15">
        <text>L-arginyl-L-alpha-amino acid(out) = L-arginyl-L-alpha-amino acid(in)</text>
        <dbReference type="Rhea" id="RHEA:79371"/>
        <dbReference type="ChEBI" id="CHEBI:84315"/>
    </reaction>
</comment>
<feature type="transmembrane region" description="Helical" evidence="25">
    <location>
        <begin position="424"/>
        <end position="446"/>
    </location>
</feature>
<evidence type="ECO:0000259" key="26">
    <source>
        <dbReference type="PROSITE" id="PS50850"/>
    </source>
</evidence>
<dbReference type="Pfam" id="PF07690">
    <property type="entry name" value="MFS_1"/>
    <property type="match status" value="2"/>
</dbReference>
<comment type="catalytic activity">
    <reaction evidence="17">
        <text>L-arginyl-glycine(out) = L-arginyl-glycine(in)</text>
        <dbReference type="Rhea" id="RHEA:79391"/>
        <dbReference type="ChEBI" id="CHEBI:229955"/>
    </reaction>
</comment>
<evidence type="ECO:0000256" key="2">
    <source>
        <dbReference type="ARBA" id="ARBA00008335"/>
    </source>
</evidence>
<evidence type="ECO:0000256" key="12">
    <source>
        <dbReference type="ARBA" id="ARBA00044891"/>
    </source>
</evidence>
<dbReference type="Gene3D" id="1.20.1250.20">
    <property type="entry name" value="MFS general substrate transporter like domains"/>
    <property type="match status" value="2"/>
</dbReference>
<evidence type="ECO:0000256" key="23">
    <source>
        <dbReference type="ARBA" id="ARBA00045709"/>
    </source>
</evidence>
<evidence type="ECO:0000256" key="6">
    <source>
        <dbReference type="ARBA" id="ARBA00023136"/>
    </source>
</evidence>
<dbReference type="InterPro" id="IPR036259">
    <property type="entry name" value="MFS_trans_sf"/>
</dbReference>
<feature type="domain" description="Major facilitator superfamily (MFS) profile" evidence="26">
    <location>
        <begin position="19"/>
        <end position="486"/>
    </location>
</feature>
<dbReference type="GO" id="GO:0005765">
    <property type="term" value="C:lysosomal membrane"/>
    <property type="evidence" value="ECO:0007669"/>
    <property type="project" value="UniProtKB-SubCell"/>
</dbReference>
<comment type="catalytic activity">
    <reaction evidence="11">
        <text>L-alpha-aminoacyl-L-histidine(out) = L-alpha-aminoacyl-L-histidine(in)</text>
        <dbReference type="Rhea" id="RHEA:79375"/>
        <dbReference type="ChEBI" id="CHEBI:229967"/>
    </reaction>
</comment>
<evidence type="ECO:0000256" key="11">
    <source>
        <dbReference type="ARBA" id="ARBA00044884"/>
    </source>
</evidence>
<comment type="function">
    <text evidence="23">Lysosomal dipeptide uniporter that selectively exports lysine, arginine or histidine-containing dipeptides with a net positive charge from the lysosome lumen into the cytosol. Could play a role in a specific type of protein O-glycosylation indirectly regulating macrophages migration and tissue invasion. Also essential for liver homeostasis.</text>
</comment>
<feature type="transmembrane region" description="Helical" evidence="25">
    <location>
        <begin position="86"/>
        <end position="108"/>
    </location>
</feature>
<evidence type="ECO:0000256" key="7">
    <source>
        <dbReference type="ARBA" id="ARBA00023228"/>
    </source>
</evidence>
<feature type="transmembrane region" description="Helical" evidence="25">
    <location>
        <begin position="12"/>
        <end position="34"/>
    </location>
</feature>
<evidence type="ECO:0000256" key="25">
    <source>
        <dbReference type="SAM" id="Phobius"/>
    </source>
</evidence>
<comment type="catalytic activity">
    <reaction evidence="10">
        <text>L-alpha-aminoacyl-L-arginine(out) = L-alpha-aminoacyl-L-arginine(in)</text>
        <dbReference type="Rhea" id="RHEA:79367"/>
        <dbReference type="ChEBI" id="CHEBI:229968"/>
    </reaction>
</comment>
<dbReference type="InterPro" id="IPR011701">
    <property type="entry name" value="MFS"/>
</dbReference>
<feature type="transmembrane region" description="Helical" evidence="25">
    <location>
        <begin position="314"/>
        <end position="333"/>
    </location>
</feature>
<comment type="catalytic activity">
    <reaction evidence="20">
        <text>L-lysyl-glycine(out) = L-lysyl-glycine(in)</text>
        <dbReference type="Rhea" id="RHEA:79407"/>
        <dbReference type="ChEBI" id="CHEBI:191202"/>
    </reaction>
</comment>
<dbReference type="SUPFAM" id="SSF103473">
    <property type="entry name" value="MFS general substrate transporter"/>
    <property type="match status" value="1"/>
</dbReference>
<comment type="catalytic activity">
    <reaction evidence="12">
        <text>L-lysyl-L-alpha-amino acid(out) = L-lysyl-L-alpha-amino acid(in)</text>
        <dbReference type="Rhea" id="RHEA:79387"/>
        <dbReference type="ChEBI" id="CHEBI:229965"/>
    </reaction>
</comment>
<evidence type="ECO:0000256" key="9">
    <source>
        <dbReference type="ARBA" id="ARBA00044878"/>
    </source>
</evidence>
<comment type="catalytic activity">
    <reaction evidence="13">
        <text>L-alpha-aminoacyl-L-lysine(out) = L-alpha-aminoacyl-L-lysine(in)</text>
        <dbReference type="Rhea" id="RHEA:79383"/>
        <dbReference type="ChEBI" id="CHEBI:229966"/>
    </reaction>
</comment>
<accession>I0ALK2</accession>
<evidence type="ECO:0000256" key="17">
    <source>
        <dbReference type="ARBA" id="ARBA00044903"/>
    </source>
</evidence>
<dbReference type="Proteomes" id="UP000007394">
    <property type="component" value="Chromosome"/>
</dbReference>
<proteinExistence type="inferred from homology"/>
<comment type="subunit">
    <text evidence="24">Homodimer. Interacts with lysosomal protein GLMP (via lumenal domain); the interaction starts while both proteins are still in the endoplasmic reticulum and is required for stabilization of MFSD1 in lysosomes but has no direct effect on its targeting to lysosomes or transporter activity.</text>
</comment>
<evidence type="ECO:0000313" key="27">
    <source>
        <dbReference type="EMBL" id="AFH49859.1"/>
    </source>
</evidence>
<dbReference type="InterPro" id="IPR020846">
    <property type="entry name" value="MFS_dom"/>
</dbReference>
<feature type="transmembrane region" description="Helical" evidence="25">
    <location>
        <begin position="54"/>
        <end position="77"/>
    </location>
</feature>
<evidence type="ECO:0000256" key="22">
    <source>
        <dbReference type="ARBA" id="ARBA00045018"/>
    </source>
</evidence>
<organism evidence="27 28">
    <name type="scientific">Ignavibacterium album (strain DSM 19864 / JCM 16511 / NBRC 101810 / Mat9-16)</name>
    <dbReference type="NCBI Taxonomy" id="945713"/>
    <lineage>
        <taxon>Bacteria</taxon>
        <taxon>Pseudomonadati</taxon>
        <taxon>Ignavibacteriota</taxon>
        <taxon>Ignavibacteria</taxon>
        <taxon>Ignavibacteriales</taxon>
        <taxon>Ignavibacteriaceae</taxon>
        <taxon>Ignavibacterium</taxon>
    </lineage>
</organism>
<evidence type="ECO:0000256" key="14">
    <source>
        <dbReference type="ARBA" id="ARBA00044898"/>
    </source>
</evidence>
<keyword evidence="6 25" id="KW-0472">Membrane</keyword>
<protein>
    <recommendedName>
        <fullName evidence="21">Lysosomal dipeptide transporter MFSD1</fullName>
    </recommendedName>
    <alternativeName>
        <fullName evidence="22">Major facilitator superfamily domain-containing protein 1</fullName>
    </alternativeName>
</protein>
<evidence type="ECO:0000256" key="8">
    <source>
        <dbReference type="ARBA" id="ARBA00044876"/>
    </source>
</evidence>
<dbReference type="AlphaFoldDB" id="I0ALK2"/>
<dbReference type="GO" id="GO:0022857">
    <property type="term" value="F:transmembrane transporter activity"/>
    <property type="evidence" value="ECO:0007669"/>
    <property type="project" value="InterPro"/>
</dbReference>
<keyword evidence="4 25" id="KW-0812">Transmembrane</keyword>
<comment type="catalytic activity">
    <reaction evidence="18">
        <text>L-histidyl-L-alpha-amino acid(out) = L-histidyl-L-alpha-amino acid(in)</text>
        <dbReference type="Rhea" id="RHEA:79379"/>
        <dbReference type="ChEBI" id="CHEBI:229964"/>
    </reaction>
</comment>
<evidence type="ECO:0000256" key="10">
    <source>
        <dbReference type="ARBA" id="ARBA00044881"/>
    </source>
</evidence>
<comment type="subcellular location">
    <subcellularLocation>
        <location evidence="1">Lysosome membrane</location>
        <topology evidence="1">Multi-pass membrane protein</topology>
    </subcellularLocation>
</comment>
<comment type="catalytic activity">
    <reaction evidence="14">
        <text>L-aspartyl-L-lysine(out) = L-aspartyl-L-lysine(in)</text>
        <dbReference type="Rhea" id="RHEA:79411"/>
        <dbReference type="ChEBI" id="CHEBI:229953"/>
    </reaction>
</comment>
<dbReference type="eggNOG" id="COG2814">
    <property type="taxonomic scope" value="Bacteria"/>
</dbReference>
<keyword evidence="28" id="KW-1185">Reference proteome</keyword>
<sequence length="500" mass="55212">MNQVSVSKPEPTALLRWTVLLLISLGMFGNYYIYDSISPLADLLKSQLGFSDSNIGLLNAIYSFPNIIMVLIGGLIIDRIGTRTSVLIFTTLIMLGSIITAITGNIIVMSIGRLIFGLGAESMIVAITTVIARWFKGKELSFAFGLNLTVARLGSFLALNSPTWGKSLYEFWQTPLWVTVAAGVFAFLSIVVYFFLDVYASKNYELASEGEQDKILLSDILRIQENKRWMYLGLISLVIVIRLFIAPENWSIYLILFIVSALALFLKSSSFSKSFWYITALCVTFYSAMFPFQTFAIKFFQEAHGTSREVGGNLSSILTLAAMVFTPLFGLLADKIGKRSLLMMFGSLLIIPVYLMMAYKVGRPDIMTDSDFIHISIKFFDIDAMIPIYLIYPMAMMGIAFSLVPAVMWPSVALIVPNSKLGTAYGLMTMIQNIGLFGFNLLIGFANDISGASADNPAGYNLGMWIFSILGFLGLMFAFLLRKSELGSGGHGLENGMLKS</sequence>
<comment type="catalytic activity">
    <reaction evidence="16">
        <text>L-lysyl-L-lysine(out) = L-lysyl-L-lysine(in)</text>
        <dbReference type="Rhea" id="RHEA:79403"/>
        <dbReference type="ChEBI" id="CHEBI:229956"/>
    </reaction>
</comment>
<reference evidence="27 28" key="1">
    <citation type="journal article" date="2012" name="Front. Microbiol.">
        <title>Complete genome of Ignavibacterium album, a metabolically versatile, flagellated, facultative anaerobe from the phylum Chlorobi.</title>
        <authorList>
            <person name="Liu Z."/>
            <person name="Frigaard N.-U."/>
            <person name="Vogl K."/>
            <person name="Iino T."/>
            <person name="Ohkuma M."/>
            <person name="Overmann J."/>
            <person name="Bryant D.A."/>
        </authorList>
    </citation>
    <scope>NUCLEOTIDE SEQUENCE [LARGE SCALE GENOMIC DNA]</scope>
    <source>
        <strain evidence="28">DSM 19864 / JCM 16511 / NBRC 101810 / Mat9-16</strain>
    </source>
</reference>
<evidence type="ECO:0000313" key="28">
    <source>
        <dbReference type="Proteomes" id="UP000007394"/>
    </source>
</evidence>
<feature type="transmembrane region" description="Helical" evidence="25">
    <location>
        <begin position="275"/>
        <end position="294"/>
    </location>
</feature>
<evidence type="ECO:0000256" key="15">
    <source>
        <dbReference type="ARBA" id="ARBA00044899"/>
    </source>
</evidence>
<evidence type="ECO:0000256" key="16">
    <source>
        <dbReference type="ARBA" id="ARBA00044900"/>
    </source>
</evidence>
<evidence type="ECO:0000256" key="18">
    <source>
        <dbReference type="ARBA" id="ARBA00044912"/>
    </source>
</evidence>
<dbReference type="PANTHER" id="PTHR23512:SF3">
    <property type="entry name" value="MAJOR FACILITATOR SUPERFAMILY DOMAIN-CONTAINING PROTEIN 1"/>
    <property type="match status" value="1"/>
</dbReference>
<comment type="catalytic activity">
    <reaction evidence="8">
        <text>L-lysyl-L-alanine(out) = L-lysyl-L-alanine(in)</text>
        <dbReference type="Rhea" id="RHEA:79399"/>
        <dbReference type="ChEBI" id="CHEBI:229954"/>
    </reaction>
</comment>
<dbReference type="EMBL" id="CP003418">
    <property type="protein sequence ID" value="AFH49859.1"/>
    <property type="molecule type" value="Genomic_DNA"/>
</dbReference>
<feature type="transmembrane region" description="Helical" evidence="25">
    <location>
        <begin position="251"/>
        <end position="268"/>
    </location>
</feature>
<evidence type="ECO:0000256" key="24">
    <source>
        <dbReference type="ARBA" id="ARBA00046376"/>
    </source>
</evidence>
<dbReference type="KEGG" id="ial:IALB_2154"/>
<feature type="transmembrane region" description="Helical" evidence="25">
    <location>
        <begin position="458"/>
        <end position="481"/>
    </location>
</feature>
<feature type="transmembrane region" description="Helical" evidence="25">
    <location>
        <begin position="389"/>
        <end position="412"/>
    </location>
</feature>
<comment type="catalytic activity">
    <reaction evidence="9">
        <text>L-histidyl-glycine(out) = L-histidyl-glycine(in)</text>
        <dbReference type="Rhea" id="RHEA:79395"/>
        <dbReference type="ChEBI" id="CHEBI:229957"/>
    </reaction>
</comment>
<name>I0ALK2_IGNAJ</name>
<evidence type="ECO:0000256" key="21">
    <source>
        <dbReference type="ARBA" id="ARBA00044985"/>
    </source>
</evidence>
<feature type="transmembrane region" description="Helical" evidence="25">
    <location>
        <begin position="229"/>
        <end position="245"/>
    </location>
</feature>
<evidence type="ECO:0000256" key="1">
    <source>
        <dbReference type="ARBA" id="ARBA00004155"/>
    </source>
</evidence>
<evidence type="ECO:0000256" key="4">
    <source>
        <dbReference type="ARBA" id="ARBA00022692"/>
    </source>
</evidence>
<evidence type="ECO:0000256" key="19">
    <source>
        <dbReference type="ARBA" id="ARBA00044919"/>
    </source>
</evidence>
<feature type="transmembrane region" description="Helical" evidence="25">
    <location>
        <begin position="176"/>
        <end position="196"/>
    </location>
</feature>
<dbReference type="InterPro" id="IPR052187">
    <property type="entry name" value="MFSD1"/>
</dbReference>
<gene>
    <name evidence="27" type="ordered locus">IALB_2154</name>
</gene>